<keyword evidence="2" id="KW-0472">Membrane</keyword>
<reference evidence="3" key="1">
    <citation type="submission" date="2021-01" db="EMBL/GenBank/DDBJ databases">
        <authorList>
            <person name="Corre E."/>
            <person name="Pelletier E."/>
            <person name="Niang G."/>
            <person name="Scheremetjew M."/>
            <person name="Finn R."/>
            <person name="Kale V."/>
            <person name="Holt S."/>
            <person name="Cochrane G."/>
            <person name="Meng A."/>
            <person name="Brown T."/>
            <person name="Cohen L."/>
        </authorList>
    </citation>
    <scope>NUCLEOTIDE SEQUENCE</scope>
    <source>
        <strain evidence="3">CCCM811</strain>
    </source>
</reference>
<feature type="transmembrane region" description="Helical" evidence="2">
    <location>
        <begin position="51"/>
        <end position="75"/>
    </location>
</feature>
<proteinExistence type="predicted"/>
<feature type="transmembrane region" description="Helical" evidence="2">
    <location>
        <begin position="12"/>
        <end position="31"/>
    </location>
</feature>
<keyword evidence="2" id="KW-1133">Transmembrane helix</keyword>
<evidence type="ECO:0000256" key="1">
    <source>
        <dbReference type="SAM" id="MobiDB-lite"/>
    </source>
</evidence>
<name>A0A6V3KLY4_9EUKA</name>
<feature type="region of interest" description="Disordered" evidence="1">
    <location>
        <begin position="258"/>
        <end position="301"/>
    </location>
</feature>
<protein>
    <submittedName>
        <fullName evidence="3">Uncharacterized protein</fullName>
    </submittedName>
</protein>
<dbReference type="AlphaFoldDB" id="A0A6V3KLY4"/>
<gene>
    <name evidence="3" type="ORF">LGLO00237_LOCUS9102</name>
</gene>
<evidence type="ECO:0000313" key="3">
    <source>
        <dbReference type="EMBL" id="CAE0657534.1"/>
    </source>
</evidence>
<feature type="transmembrane region" description="Helical" evidence="2">
    <location>
        <begin position="104"/>
        <end position="127"/>
    </location>
</feature>
<feature type="transmembrane region" description="Helical" evidence="2">
    <location>
        <begin position="210"/>
        <end position="230"/>
    </location>
</feature>
<feature type="compositionally biased region" description="Low complexity" evidence="1">
    <location>
        <begin position="287"/>
        <end position="301"/>
    </location>
</feature>
<sequence>MLNVAYKDVADFPWGGIIGTTLALVAFALNVQGFTALQSALRHFRINLRPILAFLTVGYMLIIILDSIIIGHGFYKWTKARKQKNCCSFSHQCCYRTSIMGSALLWIAFVILLGQVGISMLLCVAFIELNGICENAGSYVEQANCTTGFSQFYYSSGLSTAIDLISESPLELDELEHEAEEEVQELSDESFTDALNRFCYQFRDDVVRATLFICVGAFLAVLAQMILMVYQSKYNMVWWYEEEVEARRIADEQAAKEVGKDEEKKVNKNLGNHREGELGEDFTQPCSSGTQQQRGRQSAGSLQSALELKIIAQPSDALGVDRNIEGYPLPKD</sequence>
<organism evidence="3">
    <name type="scientific">Lotharella globosa</name>
    <dbReference type="NCBI Taxonomy" id="91324"/>
    <lineage>
        <taxon>Eukaryota</taxon>
        <taxon>Sar</taxon>
        <taxon>Rhizaria</taxon>
        <taxon>Cercozoa</taxon>
        <taxon>Chlorarachniophyceae</taxon>
        <taxon>Lotharella</taxon>
    </lineage>
</organism>
<keyword evidence="2" id="KW-0812">Transmembrane</keyword>
<evidence type="ECO:0000256" key="2">
    <source>
        <dbReference type="SAM" id="Phobius"/>
    </source>
</evidence>
<dbReference type="EMBL" id="HBIV01012272">
    <property type="protein sequence ID" value="CAE0657534.1"/>
    <property type="molecule type" value="Transcribed_RNA"/>
</dbReference>
<feature type="compositionally biased region" description="Basic and acidic residues" evidence="1">
    <location>
        <begin position="258"/>
        <end position="277"/>
    </location>
</feature>
<accession>A0A6V3KLY4</accession>